<organism evidence="3 4">
    <name type="scientific">Mogibacterium pumilum</name>
    <dbReference type="NCBI Taxonomy" id="86332"/>
    <lineage>
        <taxon>Bacteria</taxon>
        <taxon>Bacillati</taxon>
        <taxon>Bacillota</taxon>
        <taxon>Clostridia</taxon>
        <taxon>Peptostreptococcales</taxon>
        <taxon>Anaerovoracaceae</taxon>
        <taxon>Mogibacterium</taxon>
    </lineage>
</organism>
<evidence type="ECO:0000256" key="2">
    <source>
        <dbReference type="ARBA" id="ARBA00023002"/>
    </source>
</evidence>
<comment type="similarity">
    <text evidence="1">Belongs to the short-chain dehydrogenases/reductases (SDR) family.</text>
</comment>
<evidence type="ECO:0000256" key="1">
    <source>
        <dbReference type="ARBA" id="ARBA00006484"/>
    </source>
</evidence>
<evidence type="ECO:0000313" key="4">
    <source>
        <dbReference type="Proteomes" id="UP000214689"/>
    </source>
</evidence>
<evidence type="ECO:0000313" key="3">
    <source>
        <dbReference type="EMBL" id="ASS37861.1"/>
    </source>
</evidence>
<dbReference type="Pfam" id="PF13561">
    <property type="entry name" value="adh_short_C2"/>
    <property type="match status" value="1"/>
</dbReference>
<dbReference type="PANTHER" id="PTHR24321">
    <property type="entry name" value="DEHYDROGENASES, SHORT CHAIN"/>
    <property type="match status" value="1"/>
</dbReference>
<dbReference type="Proteomes" id="UP000214689">
    <property type="component" value="Chromosome"/>
</dbReference>
<dbReference type="Gene3D" id="3.40.50.720">
    <property type="entry name" value="NAD(P)-binding Rossmann-like Domain"/>
    <property type="match status" value="1"/>
</dbReference>
<gene>
    <name evidence="3" type="ORF">AXF17_04965</name>
</gene>
<dbReference type="GO" id="GO:0016491">
    <property type="term" value="F:oxidoreductase activity"/>
    <property type="evidence" value="ECO:0007669"/>
    <property type="project" value="UniProtKB-KW"/>
</dbReference>
<dbReference type="CDD" id="cd05233">
    <property type="entry name" value="SDR_c"/>
    <property type="match status" value="1"/>
</dbReference>
<dbReference type="PANTHER" id="PTHR24321:SF8">
    <property type="entry name" value="ESTRADIOL 17-BETA-DEHYDROGENASE 8-RELATED"/>
    <property type="match status" value="1"/>
</dbReference>
<dbReference type="SUPFAM" id="SSF51735">
    <property type="entry name" value="NAD(P)-binding Rossmann-fold domains"/>
    <property type="match status" value="1"/>
</dbReference>
<dbReference type="InterPro" id="IPR036291">
    <property type="entry name" value="NAD(P)-bd_dom_sf"/>
</dbReference>
<reference evidence="4" key="1">
    <citation type="submission" date="2016-05" db="EMBL/GenBank/DDBJ databases">
        <authorList>
            <person name="Holder M.E."/>
            <person name="Ajami N.J."/>
            <person name="Petrosino J.F."/>
        </authorList>
    </citation>
    <scope>NUCLEOTIDE SEQUENCE [LARGE SCALE GENOMIC DNA]</scope>
    <source>
        <strain evidence="4">ATCC 700696</strain>
    </source>
</reference>
<proteinExistence type="inferred from homology"/>
<sequence>MRKGKRVLITDGVNSGGEMLVRSFASYGASIAFFYSNSYDKAIALSKNASALNIRCKISNLDSLWSALEVLRGYFDDELDTLVFNIDISDNTSFDDMDGDKWRHEVIAEIDGLFYTIRALRPFLNRKNSSIIVTAAKGENSGFACDILESYIEGLTKSLSKSLGATNISVNAIIYDKGGNVGAHIADAARQLASGESSFITGQVIRL</sequence>
<dbReference type="InterPro" id="IPR002347">
    <property type="entry name" value="SDR_fam"/>
</dbReference>
<keyword evidence="2" id="KW-0560">Oxidoreductase</keyword>
<dbReference type="OrthoDB" id="9793499at2"/>
<dbReference type="EMBL" id="CP016199">
    <property type="protein sequence ID" value="ASS37861.1"/>
    <property type="molecule type" value="Genomic_DNA"/>
</dbReference>
<keyword evidence="4" id="KW-1185">Reference proteome</keyword>
<dbReference type="AlphaFoldDB" id="A0A223ASC2"/>
<dbReference type="RefSeq" id="WP_094234091.1">
    <property type="nucleotide sequence ID" value="NZ_CP016199.1"/>
</dbReference>
<accession>A0A223ASC2</accession>
<protein>
    <recommendedName>
        <fullName evidence="5">Short-chain dehydrogenase</fullName>
    </recommendedName>
</protein>
<evidence type="ECO:0008006" key="5">
    <source>
        <dbReference type="Google" id="ProtNLM"/>
    </source>
</evidence>
<name>A0A223ASC2_9FIRM</name>